<dbReference type="STRING" id="376686.Fjoh_3689"/>
<dbReference type="HOGENOM" id="CLU_1719658_0_0_10"/>
<proteinExistence type="predicted"/>
<name>A5FDK8_FLAJ1</name>
<dbReference type="EMBL" id="CP000685">
    <property type="protein sequence ID" value="ABQ06703.1"/>
    <property type="molecule type" value="Genomic_DNA"/>
</dbReference>
<evidence type="ECO:0008006" key="3">
    <source>
        <dbReference type="Google" id="ProtNLM"/>
    </source>
</evidence>
<sequence>MMNEKAMHKTNKNNIISLKGYPSDHAFKAYEEGYYFEAVAVLHGFIEGQMKSLFHLHAITICKTSISDTWDVNDKISYIMLAHVLFVSNLINRNQYDILISFNSVRNELMHRFYLDKYDKDSKGLSKAKLSSCFKPAYNLLYEIMEKADNLM</sequence>
<evidence type="ECO:0000313" key="1">
    <source>
        <dbReference type="EMBL" id="ABQ06703.1"/>
    </source>
</evidence>
<dbReference type="AlphaFoldDB" id="A5FDK8"/>
<organism evidence="1 2">
    <name type="scientific">Flavobacterium johnsoniae (strain ATCC 17061 / DSM 2064 / JCM 8514 / BCRC 14874 / CCUG 350202 / NBRC 14942 / NCIMB 11054 / UW101)</name>
    <name type="common">Cytophaga johnsonae</name>
    <dbReference type="NCBI Taxonomy" id="376686"/>
    <lineage>
        <taxon>Bacteria</taxon>
        <taxon>Pseudomonadati</taxon>
        <taxon>Bacteroidota</taxon>
        <taxon>Flavobacteriia</taxon>
        <taxon>Flavobacteriales</taxon>
        <taxon>Flavobacteriaceae</taxon>
        <taxon>Flavobacterium</taxon>
    </lineage>
</organism>
<evidence type="ECO:0000313" key="2">
    <source>
        <dbReference type="Proteomes" id="UP000006694"/>
    </source>
</evidence>
<gene>
    <name evidence="1" type="ordered locus">Fjoh_3689</name>
</gene>
<dbReference type="KEGG" id="fjo:Fjoh_3689"/>
<keyword evidence="2" id="KW-1185">Reference proteome</keyword>
<reference evidence="1 2" key="1">
    <citation type="journal article" date="2009" name="Appl. Environ. Microbiol.">
        <title>Novel features of the polysaccharide-digesting gliding bacterium Flavobacterium johnsoniae as revealed by genome sequence analysis.</title>
        <authorList>
            <person name="McBride M.J."/>
            <person name="Xie G."/>
            <person name="Martens E.C."/>
            <person name="Lapidus A."/>
            <person name="Henrissat B."/>
            <person name="Rhodes R.G."/>
            <person name="Goltsman E."/>
            <person name="Wang W."/>
            <person name="Xu J."/>
            <person name="Hunnicutt D.W."/>
            <person name="Staroscik A.M."/>
            <person name="Hoover T.R."/>
            <person name="Cheng Y.Q."/>
            <person name="Stein J.L."/>
        </authorList>
    </citation>
    <scope>NUCLEOTIDE SEQUENCE [LARGE SCALE GENOMIC DNA]</scope>
    <source>
        <strain evidence="2">ATCC 17061 / DSM 2064 / JCM 8514 / BCRC 14874 / CCUG 350202 / NBRC 14942 / NCIMB 11054 / UW101</strain>
    </source>
</reference>
<protein>
    <recommendedName>
        <fullName evidence="3">HEPN domain-containing protein</fullName>
    </recommendedName>
</protein>
<dbReference type="Proteomes" id="UP000006694">
    <property type="component" value="Chromosome"/>
</dbReference>
<accession>A5FDK8</accession>